<reference evidence="8 9" key="1">
    <citation type="submission" date="2020-07" db="EMBL/GenBank/DDBJ databases">
        <title>Sequencing the genomes of 1000 actinobacteria strains.</title>
        <authorList>
            <person name="Klenk H.-P."/>
        </authorList>
    </citation>
    <scope>NUCLEOTIDE SEQUENCE [LARGE SCALE GENOMIC DNA]</scope>
    <source>
        <strain evidence="8 9">DSM 15475</strain>
    </source>
</reference>
<evidence type="ECO:0000259" key="7">
    <source>
        <dbReference type="SMART" id="SM00829"/>
    </source>
</evidence>
<evidence type="ECO:0000256" key="2">
    <source>
        <dbReference type="ARBA" id="ARBA00008072"/>
    </source>
</evidence>
<dbReference type="PANTHER" id="PTHR43161">
    <property type="entry name" value="SORBITOL DEHYDROGENASE"/>
    <property type="match status" value="1"/>
</dbReference>
<comment type="caution">
    <text evidence="8">The sequence shown here is derived from an EMBL/GenBank/DDBJ whole genome shotgun (WGS) entry which is preliminary data.</text>
</comment>
<comment type="cofactor">
    <cofactor evidence="1 6">
        <name>Zn(2+)</name>
        <dbReference type="ChEBI" id="CHEBI:29105"/>
    </cofactor>
</comment>
<dbReference type="GO" id="GO:0008270">
    <property type="term" value="F:zinc ion binding"/>
    <property type="evidence" value="ECO:0007669"/>
    <property type="project" value="InterPro"/>
</dbReference>
<evidence type="ECO:0000256" key="6">
    <source>
        <dbReference type="RuleBase" id="RU361277"/>
    </source>
</evidence>
<name>A0A7Z0GLA8_9MICC</name>
<dbReference type="SMART" id="SM00829">
    <property type="entry name" value="PKS_ER"/>
    <property type="match status" value="1"/>
</dbReference>
<dbReference type="Pfam" id="PF00107">
    <property type="entry name" value="ADH_zinc_N"/>
    <property type="match status" value="1"/>
</dbReference>
<dbReference type="EC" id="1.1.1.14" evidence="8"/>
<keyword evidence="4 6" id="KW-0862">Zinc</keyword>
<dbReference type="GO" id="GO:0003939">
    <property type="term" value="F:L-iditol 2-dehydrogenase (NAD+) activity"/>
    <property type="evidence" value="ECO:0007669"/>
    <property type="project" value="UniProtKB-EC"/>
</dbReference>
<keyword evidence="5 8" id="KW-0560">Oxidoreductase</keyword>
<evidence type="ECO:0000313" key="9">
    <source>
        <dbReference type="Proteomes" id="UP000535437"/>
    </source>
</evidence>
<evidence type="ECO:0000313" key="8">
    <source>
        <dbReference type="EMBL" id="NYJ78101.1"/>
    </source>
</evidence>
<dbReference type="InterPro" id="IPR002328">
    <property type="entry name" value="ADH_Zn_CS"/>
</dbReference>
<evidence type="ECO:0000256" key="5">
    <source>
        <dbReference type="ARBA" id="ARBA00023002"/>
    </source>
</evidence>
<protein>
    <submittedName>
        <fullName evidence="8">L-iditol 2-dehydrogenase</fullName>
        <ecNumber evidence="8">1.1.1.14</ecNumber>
    </submittedName>
</protein>
<dbReference type="Pfam" id="PF08240">
    <property type="entry name" value="ADH_N"/>
    <property type="match status" value="1"/>
</dbReference>
<dbReference type="InterPro" id="IPR036291">
    <property type="entry name" value="NAD(P)-bd_dom_sf"/>
</dbReference>
<comment type="similarity">
    <text evidence="2 6">Belongs to the zinc-containing alcohol dehydrogenase family.</text>
</comment>
<dbReference type="InterPro" id="IPR013154">
    <property type="entry name" value="ADH-like_N"/>
</dbReference>
<dbReference type="Proteomes" id="UP000535437">
    <property type="component" value="Unassembled WGS sequence"/>
</dbReference>
<dbReference type="InterPro" id="IPR013149">
    <property type="entry name" value="ADH-like_C"/>
</dbReference>
<keyword evidence="3 6" id="KW-0479">Metal-binding</keyword>
<dbReference type="InterPro" id="IPR020843">
    <property type="entry name" value="ER"/>
</dbReference>
<dbReference type="SUPFAM" id="SSF50129">
    <property type="entry name" value="GroES-like"/>
    <property type="match status" value="1"/>
</dbReference>
<feature type="domain" description="Enoyl reductase (ER)" evidence="7">
    <location>
        <begin position="11"/>
        <end position="333"/>
    </location>
</feature>
<keyword evidence="9" id="KW-1185">Reference proteome</keyword>
<evidence type="ECO:0000256" key="4">
    <source>
        <dbReference type="ARBA" id="ARBA00022833"/>
    </source>
</evidence>
<dbReference type="RefSeq" id="WP_218881901.1">
    <property type="nucleotide sequence ID" value="NZ_BAAALL010000002.1"/>
</dbReference>
<accession>A0A7Z0GLA8</accession>
<dbReference type="InterPro" id="IPR045306">
    <property type="entry name" value="SDH-like"/>
</dbReference>
<gene>
    <name evidence="8" type="ORF">HNR09_001512</name>
</gene>
<dbReference type="EMBL" id="JACCFY010000001">
    <property type="protein sequence ID" value="NYJ78101.1"/>
    <property type="molecule type" value="Genomic_DNA"/>
</dbReference>
<dbReference type="PROSITE" id="PS00059">
    <property type="entry name" value="ADH_ZINC"/>
    <property type="match status" value="1"/>
</dbReference>
<dbReference type="Gene3D" id="3.90.180.10">
    <property type="entry name" value="Medium-chain alcohol dehydrogenases, catalytic domain"/>
    <property type="match status" value="1"/>
</dbReference>
<organism evidence="8 9">
    <name type="scientific">Nesterenkonia xinjiangensis</name>
    <dbReference type="NCBI Taxonomy" id="225327"/>
    <lineage>
        <taxon>Bacteria</taxon>
        <taxon>Bacillati</taxon>
        <taxon>Actinomycetota</taxon>
        <taxon>Actinomycetes</taxon>
        <taxon>Micrococcales</taxon>
        <taxon>Micrococcaceae</taxon>
        <taxon>Nesterenkonia</taxon>
    </lineage>
</organism>
<dbReference type="PANTHER" id="PTHR43161:SF9">
    <property type="entry name" value="SORBITOL DEHYDROGENASE"/>
    <property type="match status" value="1"/>
</dbReference>
<sequence>MTPTMRAAVLQAPGEITVEERPVPLPDPGDVLVRVTAVGICGSDVHYYREGRIGPFVVEEPLVLGHESAGVVAAVGDGVDASRIGERVSVEPQRIDWSSAQARAGRYNLDPQVQFFATPPVDGAFAEYVTIPAMFAHRLPEGISDEAGALLEPLSVAVAAARKSRLGVGDHVLVTGAGPIGLILTQVARALGASEVVVTDVSEDRLRLAETFGATRAVVADTDLSELRADVLLEASGAPPAIHAGLRALGPAGRAVLIGMGADDVTIPLSAVQNRELEVTGVFRYANTWPTAIELVRSGRVDLDRLVTGRFSLEQTAQALEAAEDPRSLKAIVHPS</sequence>
<evidence type="ECO:0000256" key="1">
    <source>
        <dbReference type="ARBA" id="ARBA00001947"/>
    </source>
</evidence>
<proteinExistence type="inferred from homology"/>
<dbReference type="AlphaFoldDB" id="A0A7Z0GLA8"/>
<dbReference type="SUPFAM" id="SSF51735">
    <property type="entry name" value="NAD(P)-binding Rossmann-fold domains"/>
    <property type="match status" value="1"/>
</dbReference>
<dbReference type="InterPro" id="IPR011032">
    <property type="entry name" value="GroES-like_sf"/>
</dbReference>
<dbReference type="CDD" id="cd05285">
    <property type="entry name" value="sorbitol_DH"/>
    <property type="match status" value="1"/>
</dbReference>
<dbReference type="Gene3D" id="3.40.50.720">
    <property type="entry name" value="NAD(P)-binding Rossmann-like Domain"/>
    <property type="match status" value="1"/>
</dbReference>
<evidence type="ECO:0000256" key="3">
    <source>
        <dbReference type="ARBA" id="ARBA00022723"/>
    </source>
</evidence>